<dbReference type="Pfam" id="PF13715">
    <property type="entry name" value="CarbopepD_reg_2"/>
    <property type="match status" value="1"/>
</dbReference>
<evidence type="ECO:0000313" key="2">
    <source>
        <dbReference type="Proteomes" id="UP000298284"/>
    </source>
</evidence>
<dbReference type="EMBL" id="SRKZ01000002">
    <property type="protein sequence ID" value="TGD81337.1"/>
    <property type="molecule type" value="Genomic_DNA"/>
</dbReference>
<proteinExistence type="predicted"/>
<protein>
    <submittedName>
        <fullName evidence="1">Carboxypeptidase-like regulatory domain-containing protein</fullName>
    </submittedName>
</protein>
<gene>
    <name evidence="1" type="ORF">EU557_07170</name>
</gene>
<dbReference type="Proteomes" id="UP000298284">
    <property type="component" value="Unassembled WGS sequence"/>
</dbReference>
<comment type="caution">
    <text evidence="1">The sequence shown here is derived from an EMBL/GenBank/DDBJ whole genome shotgun (WGS) entry which is preliminary data.</text>
</comment>
<name>A0A4Z0MQ18_9BACT</name>
<accession>A0A4Z0MQ18</accession>
<dbReference type="GO" id="GO:0004180">
    <property type="term" value="F:carboxypeptidase activity"/>
    <property type="evidence" value="ECO:0007669"/>
    <property type="project" value="UniProtKB-KW"/>
</dbReference>
<organism evidence="1 2">
    <name type="scientific">Hymenobacter wooponensis</name>
    <dbReference type="NCBI Taxonomy" id="1525360"/>
    <lineage>
        <taxon>Bacteria</taxon>
        <taxon>Pseudomonadati</taxon>
        <taxon>Bacteroidota</taxon>
        <taxon>Cytophagia</taxon>
        <taxon>Cytophagales</taxon>
        <taxon>Hymenobacteraceae</taxon>
        <taxon>Hymenobacter</taxon>
    </lineage>
</organism>
<dbReference type="InterPro" id="IPR008969">
    <property type="entry name" value="CarboxyPept-like_regulatory"/>
</dbReference>
<dbReference type="Gene3D" id="2.60.40.1120">
    <property type="entry name" value="Carboxypeptidase-like, regulatory domain"/>
    <property type="match status" value="1"/>
</dbReference>
<evidence type="ECO:0000313" key="1">
    <source>
        <dbReference type="EMBL" id="TGD81337.1"/>
    </source>
</evidence>
<dbReference type="OrthoDB" id="9812892at2"/>
<keyword evidence="1" id="KW-0378">Hydrolase</keyword>
<reference evidence="1 2" key="1">
    <citation type="submission" date="2019-04" db="EMBL/GenBank/DDBJ databases">
        <authorList>
            <person name="Feng G."/>
            <person name="Zhang J."/>
            <person name="Zhu H."/>
        </authorList>
    </citation>
    <scope>NUCLEOTIDE SEQUENCE [LARGE SCALE GENOMIC DNA]</scope>
    <source>
        <strain evidence="1 2">JCM 19491</strain>
    </source>
</reference>
<keyword evidence="1" id="KW-0121">Carboxypeptidase</keyword>
<dbReference type="RefSeq" id="WP_135529744.1">
    <property type="nucleotide sequence ID" value="NZ_SRKZ01000002.1"/>
</dbReference>
<sequence>MPHAYSHPKRHNHWVWMALLLLFLGETLPALAQNTRYTIRGRVLDARSEALPGTTVRLLNTVLGASSDVEGRFELSANLAPGNYQLEVSSVGYTPVRRRLVLGTETTISVPDVSLSEDLVRLNDVVVTGTSVATSKKQLGNTIATVSGDELRTTVPT</sequence>
<keyword evidence="2" id="KW-1185">Reference proteome</keyword>
<dbReference type="SUPFAM" id="SSF49464">
    <property type="entry name" value="Carboxypeptidase regulatory domain-like"/>
    <property type="match status" value="1"/>
</dbReference>
<keyword evidence="1" id="KW-0645">Protease</keyword>
<dbReference type="AlphaFoldDB" id="A0A4Z0MQ18"/>